<name>A0ABX1TJQ6_9GAMM</name>
<dbReference type="PANTHER" id="PTHR45846:SF1">
    <property type="entry name" value="TRNA-DIHYDROURIDINE(47) SYNTHASE [NAD(P)(+)]-LIKE"/>
    <property type="match status" value="1"/>
</dbReference>
<sequence>MHIGPHLVSPPVVLAPMAGVSDRPFRQLCRRLGAGLTVSEMVSADRRLWDSRKTRLRLDHTGEPDPRSVQILGTDPRAMAEAARCNVERGARIIDINMGCPAKKVCGAQAGAALLRDETLVGRILEAVVGAVAVPVTLKIRTGWDLTRRNGIAVARIAEQAGIQALAVHGRTRACGYSGPVDYAAIRAIKQAVTIPVIANGDIDSPERARRVLDYTGADAVMIGRGAQGRPWIFREIAHFLTSGERLAPPSPLQIGRWVTAHLTQLYEFYGETAGVRIARKHLIWYSQHWPESAGFRARANAAESGRAQLLLVRDFFERLANEEPLAA</sequence>
<feature type="active site" description="Proton donor" evidence="12">
    <location>
        <position position="100"/>
    </location>
</feature>
<evidence type="ECO:0000256" key="7">
    <source>
        <dbReference type="ARBA" id="ARBA00022857"/>
    </source>
</evidence>
<feature type="binding site" evidence="12">
    <location>
        <begin position="16"/>
        <end position="18"/>
    </location>
    <ligand>
        <name>FMN</name>
        <dbReference type="ChEBI" id="CHEBI:58210"/>
    </ligand>
</feature>
<comment type="function">
    <text evidence="2 12 13">Catalyzes the synthesis of 5,6-dihydrouridine (D), a modified base found in the D-loop of most tRNAs, via the reduction of the C5-C6 double bond in target uridines.</text>
</comment>
<comment type="caution">
    <text evidence="15">The sequence shown here is derived from an EMBL/GenBank/DDBJ whole genome shotgun (WGS) entry which is preliminary data.</text>
</comment>
<evidence type="ECO:0000256" key="1">
    <source>
        <dbReference type="ARBA" id="ARBA00001917"/>
    </source>
</evidence>
<keyword evidence="5 12" id="KW-0288">FMN</keyword>
<feature type="binding site" evidence="12">
    <location>
        <begin position="200"/>
        <end position="202"/>
    </location>
    <ligand>
        <name>FMN</name>
        <dbReference type="ChEBI" id="CHEBI:58210"/>
    </ligand>
</feature>
<dbReference type="InterPro" id="IPR018517">
    <property type="entry name" value="tRNA_hU_synthase_CS"/>
</dbReference>
<dbReference type="Gene3D" id="3.20.20.70">
    <property type="entry name" value="Aldolase class I"/>
    <property type="match status" value="1"/>
</dbReference>
<dbReference type="InterPro" id="IPR024036">
    <property type="entry name" value="tRNA-dHydroUridine_Synthase_C"/>
</dbReference>
<evidence type="ECO:0000256" key="4">
    <source>
        <dbReference type="ARBA" id="ARBA00022630"/>
    </source>
</evidence>
<dbReference type="InterPro" id="IPR004652">
    <property type="entry name" value="DusB-like"/>
</dbReference>
<feature type="domain" description="DUS-like FMN-binding" evidence="14">
    <location>
        <begin position="14"/>
        <end position="312"/>
    </location>
</feature>
<dbReference type="EC" id="1.3.1.-" evidence="12"/>
<evidence type="ECO:0000256" key="5">
    <source>
        <dbReference type="ARBA" id="ARBA00022643"/>
    </source>
</evidence>
<evidence type="ECO:0000256" key="8">
    <source>
        <dbReference type="ARBA" id="ARBA00022884"/>
    </source>
</evidence>
<comment type="similarity">
    <text evidence="13">Belongs to the dus family.</text>
</comment>
<feature type="binding site" evidence="12">
    <location>
        <begin position="224"/>
        <end position="225"/>
    </location>
    <ligand>
        <name>FMN</name>
        <dbReference type="ChEBI" id="CHEBI:58210"/>
    </ligand>
</feature>
<dbReference type="HAMAP" id="MF_02042">
    <property type="entry name" value="DusB_subfam"/>
    <property type="match status" value="1"/>
</dbReference>
<keyword evidence="7 12" id="KW-0521">NADP</keyword>
<dbReference type="PANTHER" id="PTHR45846">
    <property type="entry name" value="TRNA-DIHYDROURIDINE(47) SYNTHASE [NAD(P)(+)]-LIKE"/>
    <property type="match status" value="1"/>
</dbReference>
<dbReference type="PIRSF" id="PIRSF006621">
    <property type="entry name" value="Dus"/>
    <property type="match status" value="1"/>
</dbReference>
<evidence type="ECO:0000313" key="16">
    <source>
        <dbReference type="Proteomes" id="UP000760480"/>
    </source>
</evidence>
<keyword evidence="8 12" id="KW-0694">RNA-binding</keyword>
<comment type="catalytic activity">
    <reaction evidence="11 12">
        <text>a 5,6-dihydrouridine in tRNA + NAD(+) = a uridine in tRNA + NADH + H(+)</text>
        <dbReference type="Rhea" id="RHEA:54452"/>
        <dbReference type="Rhea" id="RHEA-COMP:13339"/>
        <dbReference type="Rhea" id="RHEA-COMP:13887"/>
        <dbReference type="ChEBI" id="CHEBI:15378"/>
        <dbReference type="ChEBI" id="CHEBI:57540"/>
        <dbReference type="ChEBI" id="CHEBI:57945"/>
        <dbReference type="ChEBI" id="CHEBI:65315"/>
        <dbReference type="ChEBI" id="CHEBI:74443"/>
    </reaction>
</comment>
<comment type="similarity">
    <text evidence="12">Belongs to the Dus family. DusB subfamily.</text>
</comment>
<dbReference type="EMBL" id="SPMZ01000016">
    <property type="protein sequence ID" value="NMQ18799.1"/>
    <property type="molecule type" value="Genomic_DNA"/>
</dbReference>
<dbReference type="Proteomes" id="UP000760480">
    <property type="component" value="Unassembled WGS sequence"/>
</dbReference>
<feature type="binding site" evidence="12">
    <location>
        <position position="139"/>
    </location>
    <ligand>
        <name>FMN</name>
        <dbReference type="ChEBI" id="CHEBI:58210"/>
    </ligand>
</feature>
<evidence type="ECO:0000313" key="15">
    <source>
        <dbReference type="EMBL" id="NMQ18799.1"/>
    </source>
</evidence>
<evidence type="ECO:0000256" key="6">
    <source>
        <dbReference type="ARBA" id="ARBA00022694"/>
    </source>
</evidence>
<keyword evidence="16" id="KW-1185">Reference proteome</keyword>
<evidence type="ECO:0000256" key="11">
    <source>
        <dbReference type="ARBA" id="ARBA00048802"/>
    </source>
</evidence>
<dbReference type="InterPro" id="IPR032887">
    <property type="entry name" value="DusB"/>
</dbReference>
<organism evidence="15 16">
    <name type="scientific">Candidatus Competibacter phosphatis</name>
    <dbReference type="NCBI Taxonomy" id="221280"/>
    <lineage>
        <taxon>Bacteria</taxon>
        <taxon>Pseudomonadati</taxon>
        <taxon>Pseudomonadota</taxon>
        <taxon>Gammaproteobacteria</taxon>
        <taxon>Candidatus Competibacteraceae</taxon>
        <taxon>Candidatus Competibacter</taxon>
    </lineage>
</organism>
<dbReference type="SUPFAM" id="SSF51395">
    <property type="entry name" value="FMN-linked oxidoreductases"/>
    <property type="match status" value="1"/>
</dbReference>
<protein>
    <recommendedName>
        <fullName evidence="12">tRNA-dihydrouridine synthase B</fullName>
        <ecNumber evidence="12">1.3.1.-</ecNumber>
    </recommendedName>
</protein>
<dbReference type="Pfam" id="PF01207">
    <property type="entry name" value="Dus"/>
    <property type="match status" value="1"/>
</dbReference>
<gene>
    <name evidence="12 15" type="primary">dusB</name>
    <name evidence="15" type="ORF">E4P82_06010</name>
</gene>
<proteinExistence type="inferred from homology"/>
<evidence type="ECO:0000256" key="10">
    <source>
        <dbReference type="ARBA" id="ARBA00048205"/>
    </source>
</evidence>
<evidence type="ECO:0000256" key="9">
    <source>
        <dbReference type="ARBA" id="ARBA00023002"/>
    </source>
</evidence>
<dbReference type="PROSITE" id="PS01136">
    <property type="entry name" value="UPF0034"/>
    <property type="match status" value="1"/>
</dbReference>
<reference evidence="15 16" key="1">
    <citation type="submission" date="2019-03" db="EMBL/GenBank/DDBJ databases">
        <title>Metabolic reconstructions from genomes of highly enriched 'Candidatus Accumulibacter' and 'Candidatus Competibacter' bioreactor populations.</title>
        <authorList>
            <person name="Annavajhala M.K."/>
            <person name="Welles L."/>
            <person name="Abbas B."/>
            <person name="Sorokin D."/>
            <person name="Park H."/>
            <person name="Van Loosdrecht M."/>
            <person name="Chandran K."/>
        </authorList>
    </citation>
    <scope>NUCLEOTIDE SEQUENCE [LARGE SCALE GENOMIC DNA]</scope>
    <source>
        <strain evidence="15 16">SBR_G</strain>
    </source>
</reference>
<evidence type="ECO:0000256" key="13">
    <source>
        <dbReference type="PIRNR" id="PIRNR006621"/>
    </source>
</evidence>
<evidence type="ECO:0000256" key="12">
    <source>
        <dbReference type="HAMAP-Rule" id="MF_02042"/>
    </source>
</evidence>
<dbReference type="Gene3D" id="1.10.1200.80">
    <property type="entry name" value="Putative flavin oxidoreducatase, domain 2"/>
    <property type="match status" value="1"/>
</dbReference>
<dbReference type="CDD" id="cd02801">
    <property type="entry name" value="DUS_like_FMN"/>
    <property type="match status" value="1"/>
</dbReference>
<evidence type="ECO:0000259" key="14">
    <source>
        <dbReference type="Pfam" id="PF01207"/>
    </source>
</evidence>
<dbReference type="InterPro" id="IPR035587">
    <property type="entry name" value="DUS-like_FMN-bd"/>
</dbReference>
<evidence type="ECO:0000256" key="2">
    <source>
        <dbReference type="ARBA" id="ARBA00002790"/>
    </source>
</evidence>
<comment type="cofactor">
    <cofactor evidence="1 12 13">
        <name>FMN</name>
        <dbReference type="ChEBI" id="CHEBI:58210"/>
    </cofactor>
</comment>
<keyword evidence="9 12" id="KW-0560">Oxidoreductase</keyword>
<accession>A0ABX1TJQ6</accession>
<keyword evidence="4 12" id="KW-0285">Flavoprotein</keyword>
<dbReference type="NCBIfam" id="TIGR00737">
    <property type="entry name" value="nifR3_yhdG"/>
    <property type="match status" value="1"/>
</dbReference>
<comment type="catalytic activity">
    <reaction evidence="10 12">
        <text>a 5,6-dihydrouridine in tRNA + NADP(+) = a uridine in tRNA + NADPH + H(+)</text>
        <dbReference type="Rhea" id="RHEA:23624"/>
        <dbReference type="Rhea" id="RHEA-COMP:13339"/>
        <dbReference type="Rhea" id="RHEA-COMP:13887"/>
        <dbReference type="ChEBI" id="CHEBI:15378"/>
        <dbReference type="ChEBI" id="CHEBI:57783"/>
        <dbReference type="ChEBI" id="CHEBI:58349"/>
        <dbReference type="ChEBI" id="CHEBI:65315"/>
        <dbReference type="ChEBI" id="CHEBI:74443"/>
    </reaction>
</comment>
<evidence type="ECO:0000256" key="3">
    <source>
        <dbReference type="ARBA" id="ARBA00022555"/>
    </source>
</evidence>
<keyword evidence="6 12" id="KW-0819">tRNA processing</keyword>
<feature type="binding site" evidence="12">
    <location>
        <position position="70"/>
    </location>
    <ligand>
        <name>FMN</name>
        <dbReference type="ChEBI" id="CHEBI:58210"/>
    </ligand>
</feature>
<keyword evidence="3 12" id="KW-0820">tRNA-binding</keyword>
<dbReference type="RefSeq" id="WP_169248055.1">
    <property type="nucleotide sequence ID" value="NZ_SPMZ01000016.1"/>
</dbReference>
<dbReference type="InterPro" id="IPR001269">
    <property type="entry name" value="DUS_fam"/>
</dbReference>
<dbReference type="InterPro" id="IPR013785">
    <property type="entry name" value="Aldolase_TIM"/>
</dbReference>